<evidence type="ECO:0000313" key="2">
    <source>
        <dbReference type="Proteomes" id="UP000238157"/>
    </source>
</evidence>
<protein>
    <recommendedName>
        <fullName evidence="3">LVIVD repeat-containing protein</fullName>
    </recommendedName>
</protein>
<accession>A0A2T0WTH0</accession>
<dbReference type="RefSeq" id="WP_106132657.1">
    <property type="nucleotide sequence ID" value="NZ_PVTR01000002.1"/>
</dbReference>
<proteinExistence type="predicted"/>
<comment type="caution">
    <text evidence="1">The sequence shown here is derived from an EMBL/GenBank/DDBJ whole genome shotgun (WGS) entry which is preliminary data.</text>
</comment>
<gene>
    <name evidence="1" type="ORF">CLW00_102471</name>
</gene>
<dbReference type="EMBL" id="PVTR01000002">
    <property type="protein sequence ID" value="PRY89993.1"/>
    <property type="molecule type" value="Genomic_DNA"/>
</dbReference>
<organism evidence="1 2">
    <name type="scientific">Mongoliibacter ruber</name>
    <dbReference type="NCBI Taxonomy" id="1750599"/>
    <lineage>
        <taxon>Bacteria</taxon>
        <taxon>Pseudomonadati</taxon>
        <taxon>Bacteroidota</taxon>
        <taxon>Cytophagia</taxon>
        <taxon>Cytophagales</taxon>
        <taxon>Cyclobacteriaceae</taxon>
        <taxon>Mongoliibacter</taxon>
    </lineage>
</organism>
<evidence type="ECO:0008006" key="3">
    <source>
        <dbReference type="Google" id="ProtNLM"/>
    </source>
</evidence>
<reference evidence="1 2" key="1">
    <citation type="submission" date="2018-03" db="EMBL/GenBank/DDBJ databases">
        <title>Genomic Encyclopedia of Archaeal and Bacterial Type Strains, Phase II (KMG-II): from individual species to whole genera.</title>
        <authorList>
            <person name="Goeker M."/>
        </authorList>
    </citation>
    <scope>NUCLEOTIDE SEQUENCE [LARGE SCALE GENOMIC DNA]</scope>
    <source>
        <strain evidence="1 2">DSM 27929</strain>
    </source>
</reference>
<sequence>MKKILLGIAVIFAAIGCQPEGESPNISDQNIVISTDTQALNARISLDGAGVVDVIDPAFVNNRILEAPAGKLPLMLVSQVEPPTYDGKILKATHIDLEGEFAYVSYNKEGPGFYGAIEIYNIANPLKPQITAQAIFKTADINSLSYKAGILYIAAAYDIDRDNSVSTAAQFLAVNVSGGNFTSEFRKSNIEGYAATDVTNTDTHTAVASGANGLIGLFNSSMQLETELSIPDLRAAKYGNNLLAALSGREGIYLLNPQTLNSIGRIAIPEDIPESKRTMDMGNELLFVSEGLNGAGIYRLPSGDLVEKIEIPINPEGVLSQDIVTNAVSYDQNLLLMANGGAGVSIADLNDLSNIEKLGIISLSGSSNFVKIKKNHLFVANGAGGLQILNLAKEEDAPTDNSISCEGTSKYTGNQNLNVNSNQSMAISGSNAFKNVNIGGDLVYCGSMSVENSLNLNSGGLFEMNGSFAFGQYRKNNTLSINSGAVFRVHGSVVFYGDLNLNSGATIEFVGEGNSITIYGEVRKGNNVTITGNFNDTEGKLN</sequence>
<dbReference type="PROSITE" id="PS51257">
    <property type="entry name" value="PROKAR_LIPOPROTEIN"/>
    <property type="match status" value="1"/>
</dbReference>
<dbReference type="InterPro" id="IPR011044">
    <property type="entry name" value="Quino_amine_DH_bsu"/>
</dbReference>
<dbReference type="SUPFAM" id="SSF50969">
    <property type="entry name" value="YVTN repeat-like/Quinoprotein amine dehydrogenase"/>
    <property type="match status" value="1"/>
</dbReference>
<dbReference type="Proteomes" id="UP000238157">
    <property type="component" value="Unassembled WGS sequence"/>
</dbReference>
<dbReference type="AlphaFoldDB" id="A0A2T0WTH0"/>
<name>A0A2T0WTH0_9BACT</name>
<evidence type="ECO:0000313" key="1">
    <source>
        <dbReference type="EMBL" id="PRY89993.1"/>
    </source>
</evidence>
<keyword evidence="2" id="KW-1185">Reference proteome</keyword>
<dbReference type="OrthoDB" id="814028at2"/>